<feature type="non-terminal residue" evidence="1">
    <location>
        <position position="1"/>
    </location>
</feature>
<dbReference type="AlphaFoldDB" id="A0AAV5VD68"/>
<evidence type="ECO:0000313" key="2">
    <source>
        <dbReference type="Proteomes" id="UP001432322"/>
    </source>
</evidence>
<gene>
    <name evidence="1" type="ORF">PFISCL1PPCAC_8912</name>
</gene>
<dbReference type="Proteomes" id="UP001432322">
    <property type="component" value="Unassembled WGS sequence"/>
</dbReference>
<accession>A0AAV5VD68</accession>
<proteinExistence type="predicted"/>
<reference evidence="1" key="1">
    <citation type="submission" date="2023-10" db="EMBL/GenBank/DDBJ databases">
        <title>Genome assembly of Pristionchus species.</title>
        <authorList>
            <person name="Yoshida K."/>
            <person name="Sommer R.J."/>
        </authorList>
    </citation>
    <scope>NUCLEOTIDE SEQUENCE</scope>
    <source>
        <strain evidence="1">RS5133</strain>
    </source>
</reference>
<name>A0AAV5VD68_9BILA</name>
<feature type="non-terminal residue" evidence="1">
    <location>
        <position position="188"/>
    </location>
</feature>
<evidence type="ECO:0000313" key="1">
    <source>
        <dbReference type="EMBL" id="GMT17615.1"/>
    </source>
</evidence>
<organism evidence="1 2">
    <name type="scientific">Pristionchus fissidentatus</name>
    <dbReference type="NCBI Taxonomy" id="1538716"/>
    <lineage>
        <taxon>Eukaryota</taxon>
        <taxon>Metazoa</taxon>
        <taxon>Ecdysozoa</taxon>
        <taxon>Nematoda</taxon>
        <taxon>Chromadorea</taxon>
        <taxon>Rhabditida</taxon>
        <taxon>Rhabditina</taxon>
        <taxon>Diplogasteromorpha</taxon>
        <taxon>Diplogasteroidea</taxon>
        <taxon>Neodiplogasteridae</taxon>
        <taxon>Pristionchus</taxon>
    </lineage>
</organism>
<keyword evidence="2" id="KW-1185">Reference proteome</keyword>
<sequence length="188" mass="19891">VCLREGPSTCCRPQCGQQCTNSAPSASSSRLIMASSASLGSSPRACSASRRSRISVRCFKLILAAARFSSISFLVLSASASSFSSTDNSRTGSDTFFSSPSSLSSSVFALCFASSRSSSCCLMPERMRPISFILSFRLFMAASRSLICCATPSRRFLSASTLARISALRSSSVFSRSSSATLFLSFSS</sequence>
<protein>
    <submittedName>
        <fullName evidence="1">Uncharacterized protein</fullName>
    </submittedName>
</protein>
<dbReference type="EMBL" id="BTSY01000003">
    <property type="protein sequence ID" value="GMT17615.1"/>
    <property type="molecule type" value="Genomic_DNA"/>
</dbReference>
<comment type="caution">
    <text evidence="1">The sequence shown here is derived from an EMBL/GenBank/DDBJ whole genome shotgun (WGS) entry which is preliminary data.</text>
</comment>